<dbReference type="RefSeq" id="WP_295700343.1">
    <property type="nucleotide sequence ID" value="NZ_CP145316.1"/>
</dbReference>
<keyword evidence="4" id="KW-1185">Reference proteome</keyword>
<protein>
    <recommendedName>
        <fullName evidence="5">Septum formation initiator</fullName>
    </recommendedName>
</protein>
<evidence type="ECO:0000313" key="3">
    <source>
        <dbReference type="EMBL" id="XAM17100.1"/>
    </source>
</evidence>
<reference evidence="3 4" key="1">
    <citation type="submission" date="2024-02" db="EMBL/GenBank/DDBJ databases">
        <title>Genome and pathogenicity analysis of Helicobacter mastomyrinus isolated from mice.</title>
        <authorList>
            <person name="Zhu L."/>
        </authorList>
    </citation>
    <scope>NUCLEOTIDE SEQUENCE [LARGE SCALE GENOMIC DNA]</scope>
    <source>
        <strain evidence="3 4">Hm-17</strain>
    </source>
</reference>
<organism evidence="3 4">
    <name type="scientific">Helicobacter mastomyrinus</name>
    <dbReference type="NCBI Taxonomy" id="287948"/>
    <lineage>
        <taxon>Bacteria</taxon>
        <taxon>Pseudomonadati</taxon>
        <taxon>Campylobacterota</taxon>
        <taxon>Epsilonproteobacteria</taxon>
        <taxon>Campylobacterales</taxon>
        <taxon>Helicobacteraceae</taxon>
        <taxon>Helicobacter</taxon>
    </lineage>
</organism>
<feature type="transmembrane region" description="Helical" evidence="2">
    <location>
        <begin position="49"/>
        <end position="67"/>
    </location>
</feature>
<keyword evidence="2" id="KW-0472">Membrane</keyword>
<proteinExistence type="predicted"/>
<evidence type="ECO:0008006" key="5">
    <source>
        <dbReference type="Google" id="ProtNLM"/>
    </source>
</evidence>
<evidence type="ECO:0000256" key="1">
    <source>
        <dbReference type="SAM" id="Coils"/>
    </source>
</evidence>
<name>A0ABZ3F301_9HELI</name>
<feature type="coiled-coil region" evidence="1">
    <location>
        <begin position="78"/>
        <end position="105"/>
    </location>
</feature>
<evidence type="ECO:0000313" key="4">
    <source>
        <dbReference type="Proteomes" id="UP001434737"/>
    </source>
</evidence>
<sequence length="112" mass="13318">MNETPSLHDIILPHSRVNEWEKDALLENLPNKEVDVKETKSLGFKELKIAMFIFLALLFLCVPKIYLSNTIYYLSKDIVSLQTQHDILLDENKRLKHEIETLRYRFLILKEF</sequence>
<accession>A0ABZ3F301</accession>
<keyword evidence="2" id="KW-0812">Transmembrane</keyword>
<evidence type="ECO:0000256" key="2">
    <source>
        <dbReference type="SAM" id="Phobius"/>
    </source>
</evidence>
<gene>
    <name evidence="3" type="ORF">V3I05_05245</name>
</gene>
<dbReference type="Proteomes" id="UP001434737">
    <property type="component" value="Chromosome"/>
</dbReference>
<keyword evidence="1" id="KW-0175">Coiled coil</keyword>
<keyword evidence="2" id="KW-1133">Transmembrane helix</keyword>
<dbReference type="EMBL" id="CP145316">
    <property type="protein sequence ID" value="XAM17100.1"/>
    <property type="molecule type" value="Genomic_DNA"/>
</dbReference>